<dbReference type="PANTHER" id="PTHR48090:SF7">
    <property type="entry name" value="RFBJ PROTEIN"/>
    <property type="match status" value="1"/>
</dbReference>
<dbReference type="RefSeq" id="WP_131599469.1">
    <property type="nucleotide sequence ID" value="NZ_CBDBYK010000002.1"/>
</dbReference>
<sequence>MKITNEKVLIIIPAYNEEGAILNVTKELKEKSPSTDFIVINDCSTDTTEEILTKNKIPHLTHEKNKGLFGTMTTGFNYANENGYDAVIQLDGDGQHDPAEISKIVNIWKEKELDFVQGSRFIETKKPFTSRMMGSRVISLFFTIVTFKRIKDPTNGMRLYGKCLIERFANDSKLHPEPDTIAYLIKDKYKFEEVQVNVRERETGESYLTSFRIIKYMSKTVSHLLFKVPFMKKVHKKELKKLMKLKKNSK</sequence>
<accession>A0A4R0XT19</accession>
<proteinExistence type="predicted"/>
<name>A0A4R0XT19_9MOLU</name>
<evidence type="ECO:0000259" key="1">
    <source>
        <dbReference type="Pfam" id="PF00535"/>
    </source>
</evidence>
<dbReference type="EMBL" id="PSZO01000022">
    <property type="protein sequence ID" value="TCG10759.1"/>
    <property type="molecule type" value="Genomic_DNA"/>
</dbReference>
<dbReference type="InterPro" id="IPR029044">
    <property type="entry name" value="Nucleotide-diphossugar_trans"/>
</dbReference>
<keyword evidence="3" id="KW-1185">Reference proteome</keyword>
<evidence type="ECO:0000313" key="2">
    <source>
        <dbReference type="EMBL" id="TCG10759.1"/>
    </source>
</evidence>
<dbReference type="GO" id="GO:0016740">
    <property type="term" value="F:transferase activity"/>
    <property type="evidence" value="ECO:0007669"/>
    <property type="project" value="UniProtKB-KW"/>
</dbReference>
<dbReference type="InterPro" id="IPR001173">
    <property type="entry name" value="Glyco_trans_2-like"/>
</dbReference>
<keyword evidence="2" id="KW-0808">Transferase</keyword>
<dbReference type="CDD" id="cd04179">
    <property type="entry name" value="DPM_DPG-synthase_like"/>
    <property type="match status" value="1"/>
</dbReference>
<protein>
    <submittedName>
        <fullName evidence="2">Glycosyl transferase family 2</fullName>
    </submittedName>
</protein>
<dbReference type="PANTHER" id="PTHR48090">
    <property type="entry name" value="UNDECAPRENYL-PHOSPHATE 4-DEOXY-4-FORMAMIDO-L-ARABINOSE TRANSFERASE-RELATED"/>
    <property type="match status" value="1"/>
</dbReference>
<dbReference type="OrthoDB" id="396670at2"/>
<dbReference type="AlphaFoldDB" id="A0A4R0XT19"/>
<comment type="caution">
    <text evidence="2">The sequence shown here is derived from an EMBL/GenBank/DDBJ whole genome shotgun (WGS) entry which is preliminary data.</text>
</comment>
<dbReference type="Proteomes" id="UP000294192">
    <property type="component" value="Unassembled WGS sequence"/>
</dbReference>
<organism evidence="2 3">
    <name type="scientific">Mycoplasma marinum</name>
    <dbReference type="NCBI Taxonomy" id="1937190"/>
    <lineage>
        <taxon>Bacteria</taxon>
        <taxon>Bacillati</taxon>
        <taxon>Mycoplasmatota</taxon>
        <taxon>Mollicutes</taxon>
        <taxon>Mycoplasmataceae</taxon>
        <taxon>Mycoplasma</taxon>
    </lineage>
</organism>
<reference evidence="2 3" key="1">
    <citation type="submission" date="2018-02" db="EMBL/GenBank/DDBJ databases">
        <title>Mycoplasma marinum and Mycoplasma todarodis sp. nov., moderately halophilic and psychrotolerant mycoplasmas isolated from cephalopods.</title>
        <authorList>
            <person name="Viver T."/>
        </authorList>
    </citation>
    <scope>NUCLEOTIDE SEQUENCE [LARGE SCALE GENOMIC DNA]</scope>
    <source>
        <strain evidence="2 3">PE</strain>
    </source>
</reference>
<dbReference type="Pfam" id="PF00535">
    <property type="entry name" value="Glycos_transf_2"/>
    <property type="match status" value="1"/>
</dbReference>
<evidence type="ECO:0000313" key="3">
    <source>
        <dbReference type="Proteomes" id="UP000294192"/>
    </source>
</evidence>
<dbReference type="SUPFAM" id="SSF53448">
    <property type="entry name" value="Nucleotide-diphospho-sugar transferases"/>
    <property type="match status" value="1"/>
</dbReference>
<feature type="domain" description="Glycosyltransferase 2-like" evidence="1">
    <location>
        <begin position="10"/>
        <end position="160"/>
    </location>
</feature>
<gene>
    <name evidence="2" type="ORF">C4B24_03965</name>
</gene>
<dbReference type="Gene3D" id="3.90.550.10">
    <property type="entry name" value="Spore Coat Polysaccharide Biosynthesis Protein SpsA, Chain A"/>
    <property type="match status" value="1"/>
</dbReference>
<dbReference type="InterPro" id="IPR050256">
    <property type="entry name" value="Glycosyltransferase_2"/>
</dbReference>